<evidence type="ECO:0000256" key="2">
    <source>
        <dbReference type="RuleBase" id="RU367006"/>
    </source>
</evidence>
<dbReference type="InterPro" id="IPR024969">
    <property type="entry name" value="EIF3F/CSN6-like_C"/>
</dbReference>
<feature type="domain" description="JAB1/MPN/MOV34 metalloenzyme" evidence="3">
    <location>
        <begin position="9"/>
        <end position="101"/>
    </location>
</feature>
<dbReference type="AlphaFoldDB" id="A0A7J6MY66"/>
<dbReference type="CDD" id="cd08063">
    <property type="entry name" value="MPN_CSN6"/>
    <property type="match status" value="1"/>
</dbReference>
<dbReference type="Gene3D" id="3.40.140.10">
    <property type="entry name" value="Cytidine Deaminase, domain 2"/>
    <property type="match status" value="1"/>
</dbReference>
<keyword evidence="6" id="KW-1185">Reference proteome</keyword>
<evidence type="ECO:0000259" key="3">
    <source>
        <dbReference type="Pfam" id="PF01398"/>
    </source>
</evidence>
<dbReference type="PANTHER" id="PTHR10540">
    <property type="entry name" value="EUKARYOTIC TRANSLATION INITIATION FACTOR 3 SUBUNIT F-RELATED"/>
    <property type="match status" value="1"/>
</dbReference>
<dbReference type="InterPro" id="IPR033859">
    <property type="entry name" value="MPN_CSN6"/>
</dbReference>
<keyword evidence="2" id="KW-0963">Cytoplasm</keyword>
<comment type="caution">
    <text evidence="5">The sequence shown here is derived from an EMBL/GenBank/DDBJ whole genome shotgun (WGS) entry which is preliminary data.</text>
</comment>
<dbReference type="GO" id="GO:0000338">
    <property type="term" value="P:protein deneddylation"/>
    <property type="evidence" value="ECO:0007669"/>
    <property type="project" value="InterPro"/>
</dbReference>
<dbReference type="OrthoDB" id="1378at2759"/>
<organism evidence="5 6">
    <name type="scientific">Perkinsus chesapeaki</name>
    <name type="common">Clam parasite</name>
    <name type="synonym">Perkinsus andrewsi</name>
    <dbReference type="NCBI Taxonomy" id="330153"/>
    <lineage>
        <taxon>Eukaryota</taxon>
        <taxon>Sar</taxon>
        <taxon>Alveolata</taxon>
        <taxon>Perkinsozoa</taxon>
        <taxon>Perkinsea</taxon>
        <taxon>Perkinsida</taxon>
        <taxon>Perkinsidae</taxon>
        <taxon>Perkinsus</taxon>
    </lineage>
</organism>
<evidence type="ECO:0000256" key="1">
    <source>
        <dbReference type="ARBA" id="ARBA00010893"/>
    </source>
</evidence>
<evidence type="ECO:0000313" key="5">
    <source>
        <dbReference type="EMBL" id="KAF4676386.1"/>
    </source>
</evidence>
<dbReference type="PANTHER" id="PTHR10540:SF8">
    <property type="entry name" value="COP9 SIGNALOSOME COMPLEX SUBUNIT 6"/>
    <property type="match status" value="1"/>
</dbReference>
<dbReference type="GO" id="GO:0005737">
    <property type="term" value="C:cytoplasm"/>
    <property type="evidence" value="ECO:0007669"/>
    <property type="project" value="UniProtKB-SubCell"/>
</dbReference>
<proteinExistence type="inferred from homology"/>
<protein>
    <recommendedName>
        <fullName evidence="2">COP9 signalosome complex subunit 6</fullName>
    </recommendedName>
</protein>
<keyword evidence="2" id="KW-0736">Signalosome</keyword>
<dbReference type="InterPro" id="IPR000555">
    <property type="entry name" value="JAMM/MPN+_dom"/>
</dbReference>
<dbReference type="GO" id="GO:0008180">
    <property type="term" value="C:COP9 signalosome"/>
    <property type="evidence" value="ECO:0007669"/>
    <property type="project" value="UniProtKB-UniRule"/>
</dbReference>
<keyword evidence="2" id="KW-0539">Nucleus</keyword>
<evidence type="ECO:0000259" key="4">
    <source>
        <dbReference type="Pfam" id="PF13012"/>
    </source>
</evidence>
<gene>
    <name evidence="5" type="primary">COPS6</name>
    <name evidence="5" type="ORF">FOL47_006300</name>
</gene>
<dbReference type="Proteomes" id="UP000591131">
    <property type="component" value="Unassembled WGS sequence"/>
</dbReference>
<dbReference type="EMBL" id="JAAPAO010000035">
    <property type="protein sequence ID" value="KAF4676386.1"/>
    <property type="molecule type" value="Genomic_DNA"/>
</dbReference>
<name>A0A7J6MY66_PERCH</name>
<accession>A0A7J6MY66</accession>
<feature type="domain" description="EIF3F/CSN6-like C-terminal" evidence="4">
    <location>
        <begin position="172"/>
        <end position="250"/>
    </location>
</feature>
<comment type="similarity">
    <text evidence="1 2">Belongs to the peptidase M67A family. CSN6 subfamily.</text>
</comment>
<comment type="function">
    <text evidence="2">Component of the COP9 signalosome complex (CSN), a complex involved in various cellular and developmental processes.</text>
</comment>
<comment type="subcellular location">
    <subcellularLocation>
        <location evidence="2">Cytoplasm</location>
    </subcellularLocation>
    <subcellularLocation>
        <location evidence="2">Nucleus</location>
    </subcellularLocation>
</comment>
<dbReference type="Pfam" id="PF13012">
    <property type="entry name" value="MitMem_reg"/>
    <property type="match status" value="1"/>
</dbReference>
<sequence length="306" mass="33025">MSSRRCRAATVKVHPLALLNISDHMTRVCYSGTAVAAQPITATRGILIGYSDGTDITITNSFQCVPEETVCKQHACTRLRQYSEIYPQWTAVGWYSVGPGGPPSTEVHSFMESIIEADAGGGDSALVALVVRSDEESAWLSRESETLPIQAFERGVDGNFIELDVTPCLESEAENIAVSHVTKNAMQAARTTPTYEHLVEPTVGAIAMLSKKVESILQYVEAVQRQEVPVSRPLLRSISAICDRITAMSDAGEDGSALRAHWSTIEDECRAVALAAEGTANVAEFCATVDTKRIASRAPKALQLNL</sequence>
<reference evidence="5 6" key="1">
    <citation type="submission" date="2020-04" db="EMBL/GenBank/DDBJ databases">
        <title>Perkinsus chesapeaki whole genome sequence.</title>
        <authorList>
            <person name="Bogema D.R."/>
        </authorList>
    </citation>
    <scope>NUCLEOTIDE SEQUENCE [LARGE SCALE GENOMIC DNA]</scope>
    <source>
        <strain evidence="5">ATCC PRA-425</strain>
    </source>
</reference>
<dbReference type="Pfam" id="PF01398">
    <property type="entry name" value="JAB"/>
    <property type="match status" value="1"/>
</dbReference>
<evidence type="ECO:0000313" key="6">
    <source>
        <dbReference type="Proteomes" id="UP000591131"/>
    </source>
</evidence>
<dbReference type="GO" id="GO:0008237">
    <property type="term" value="F:metallopeptidase activity"/>
    <property type="evidence" value="ECO:0007669"/>
    <property type="project" value="InterPro"/>
</dbReference>